<dbReference type="PRINTS" id="PR01727">
    <property type="entry name" value="DNABINDINGHU"/>
</dbReference>
<dbReference type="Proteomes" id="UP001291687">
    <property type="component" value="Unassembled WGS sequence"/>
</dbReference>
<evidence type="ECO:0000313" key="5">
    <source>
        <dbReference type="EMBL" id="MEA0971794.1"/>
    </source>
</evidence>
<protein>
    <submittedName>
        <fullName evidence="5">HU family DNA-binding C-terminal domain protein</fullName>
    </submittedName>
</protein>
<dbReference type="SUPFAM" id="SSF47729">
    <property type="entry name" value="IHF-like DNA-binding proteins"/>
    <property type="match status" value="1"/>
</dbReference>
<gene>
    <name evidence="5" type="ORF">Megvenef_01782</name>
</gene>
<sequence>MFTSSVIDAMGKGNEISLIGFGNFSVSKVATRSGRNPRTGEALQIAAYNQPKFKVGQKLKDAVNPK</sequence>
<dbReference type="PANTHER" id="PTHR33175">
    <property type="entry name" value="DNA-BINDING PROTEIN HU"/>
    <property type="match status" value="1"/>
</dbReference>
<accession>A0ABU5NF55</accession>
<dbReference type="Pfam" id="PF00216">
    <property type="entry name" value="Bac_DNA_binding"/>
    <property type="match status" value="1"/>
</dbReference>
<evidence type="ECO:0000256" key="2">
    <source>
        <dbReference type="ARBA" id="ARBA00023067"/>
    </source>
</evidence>
<keyword evidence="3 5" id="KW-0238">DNA-binding</keyword>
<dbReference type="SMART" id="SM00411">
    <property type="entry name" value="BHL"/>
    <property type="match status" value="1"/>
</dbReference>
<evidence type="ECO:0000256" key="3">
    <source>
        <dbReference type="ARBA" id="ARBA00023125"/>
    </source>
</evidence>
<dbReference type="GO" id="GO:0003677">
    <property type="term" value="F:DNA binding"/>
    <property type="evidence" value="ECO:0007669"/>
    <property type="project" value="UniProtKB-KW"/>
</dbReference>
<proteinExistence type="inferred from homology"/>
<comment type="similarity">
    <text evidence="1 4">Belongs to the bacterial histone-like protein family.</text>
</comment>
<keyword evidence="2" id="KW-0226">DNA condensation</keyword>
<evidence type="ECO:0000256" key="4">
    <source>
        <dbReference type="RuleBase" id="RU003939"/>
    </source>
</evidence>
<dbReference type="InterPro" id="IPR010992">
    <property type="entry name" value="IHF-like_DNA-bd_dom_sf"/>
</dbReference>
<dbReference type="InterPro" id="IPR000119">
    <property type="entry name" value="Hist_DNA-bd"/>
</dbReference>
<dbReference type="PANTHER" id="PTHR33175:SF3">
    <property type="entry name" value="DNA-BINDING PROTEIN HU-BETA"/>
    <property type="match status" value="1"/>
</dbReference>
<reference evidence="5 6" key="1">
    <citation type="submission" date="2023-03" db="EMBL/GenBank/DDBJ databases">
        <title>Host association and intracellularity evolved multiple times independently in the Rickettsiales.</title>
        <authorList>
            <person name="Castelli M."/>
            <person name="Nardi T."/>
            <person name="Gammuto L."/>
            <person name="Bellinzona G."/>
            <person name="Sabaneyeva E."/>
            <person name="Potekhin A."/>
            <person name="Serra V."/>
            <person name="Petroni G."/>
            <person name="Sassera D."/>
        </authorList>
    </citation>
    <scope>NUCLEOTIDE SEQUENCE [LARGE SCALE GENOMIC DNA]</scope>
    <source>
        <strain evidence="5 6">Sr 2-6</strain>
    </source>
</reference>
<evidence type="ECO:0000313" key="6">
    <source>
        <dbReference type="Proteomes" id="UP001291687"/>
    </source>
</evidence>
<dbReference type="Gene3D" id="4.10.520.10">
    <property type="entry name" value="IHF-like DNA-binding proteins"/>
    <property type="match status" value="1"/>
</dbReference>
<dbReference type="EMBL" id="JARJFB010000281">
    <property type="protein sequence ID" value="MEA0971794.1"/>
    <property type="molecule type" value="Genomic_DNA"/>
</dbReference>
<comment type="caution">
    <text evidence="5">The sequence shown here is derived from an EMBL/GenBank/DDBJ whole genome shotgun (WGS) entry which is preliminary data.</text>
</comment>
<organism evidence="5 6">
    <name type="scientific">Candidatus Megaera venefica</name>
    <dbReference type="NCBI Taxonomy" id="2055910"/>
    <lineage>
        <taxon>Bacteria</taxon>
        <taxon>Pseudomonadati</taxon>
        <taxon>Pseudomonadota</taxon>
        <taxon>Alphaproteobacteria</taxon>
        <taxon>Rickettsiales</taxon>
        <taxon>Rickettsiaceae</taxon>
        <taxon>Candidatus Megaera</taxon>
    </lineage>
</organism>
<dbReference type="CDD" id="cd13831">
    <property type="entry name" value="HU"/>
    <property type="match status" value="1"/>
</dbReference>
<keyword evidence="6" id="KW-1185">Reference proteome</keyword>
<name>A0ABU5NF55_9RICK</name>
<evidence type="ECO:0000256" key="1">
    <source>
        <dbReference type="ARBA" id="ARBA00010529"/>
    </source>
</evidence>